<keyword evidence="3" id="KW-1185">Reference proteome</keyword>
<organism evidence="2 3">
    <name type="scientific">Malus domestica</name>
    <name type="common">Apple</name>
    <name type="synonym">Pyrus malus</name>
    <dbReference type="NCBI Taxonomy" id="3750"/>
    <lineage>
        <taxon>Eukaryota</taxon>
        <taxon>Viridiplantae</taxon>
        <taxon>Streptophyta</taxon>
        <taxon>Embryophyta</taxon>
        <taxon>Tracheophyta</taxon>
        <taxon>Spermatophyta</taxon>
        <taxon>Magnoliopsida</taxon>
        <taxon>eudicotyledons</taxon>
        <taxon>Gunneridae</taxon>
        <taxon>Pentapetalae</taxon>
        <taxon>rosids</taxon>
        <taxon>fabids</taxon>
        <taxon>Rosales</taxon>
        <taxon>Rosaceae</taxon>
        <taxon>Amygdaloideae</taxon>
        <taxon>Maleae</taxon>
        <taxon>Malus</taxon>
    </lineage>
</organism>
<reference evidence="2 3" key="1">
    <citation type="submission" date="2018-10" db="EMBL/GenBank/DDBJ databases">
        <title>A high-quality apple genome assembly.</title>
        <authorList>
            <person name="Hu J."/>
        </authorList>
    </citation>
    <scope>NUCLEOTIDE SEQUENCE [LARGE SCALE GENOMIC DNA]</scope>
    <source>
        <strain evidence="3">cv. HFTH1</strain>
        <tissue evidence="2">Young leaf</tissue>
    </source>
</reference>
<comment type="caution">
    <text evidence="2">The sequence shown here is derived from an EMBL/GenBank/DDBJ whole genome shotgun (WGS) entry which is preliminary data.</text>
</comment>
<protein>
    <recommendedName>
        <fullName evidence="4">Transmembrane protein</fullName>
    </recommendedName>
</protein>
<keyword evidence="1" id="KW-1133">Transmembrane helix</keyword>
<proteinExistence type="predicted"/>
<dbReference type="EMBL" id="RDQH01000342">
    <property type="protein sequence ID" value="RXH71741.1"/>
    <property type="molecule type" value="Genomic_DNA"/>
</dbReference>
<keyword evidence="1" id="KW-0812">Transmembrane</keyword>
<gene>
    <name evidence="2" type="ORF">DVH24_025242</name>
</gene>
<evidence type="ECO:0000313" key="3">
    <source>
        <dbReference type="Proteomes" id="UP000290289"/>
    </source>
</evidence>
<sequence>MELEKEFPDLNQSLYPNIEPERMERSTTHHVKTRGRDRRSGILLLRIQLRMLFLSTFYVGFLLMFIIFLVNC</sequence>
<accession>A0A498HRF7</accession>
<evidence type="ECO:0008006" key="4">
    <source>
        <dbReference type="Google" id="ProtNLM"/>
    </source>
</evidence>
<dbReference type="AlphaFoldDB" id="A0A498HRF7"/>
<name>A0A498HRF7_MALDO</name>
<dbReference type="Proteomes" id="UP000290289">
    <property type="component" value="Chromosome 16"/>
</dbReference>
<evidence type="ECO:0000256" key="1">
    <source>
        <dbReference type="SAM" id="Phobius"/>
    </source>
</evidence>
<evidence type="ECO:0000313" key="2">
    <source>
        <dbReference type="EMBL" id="RXH71741.1"/>
    </source>
</evidence>
<keyword evidence="1" id="KW-0472">Membrane</keyword>
<feature type="transmembrane region" description="Helical" evidence="1">
    <location>
        <begin position="49"/>
        <end position="70"/>
    </location>
</feature>